<dbReference type="GO" id="GO:0003677">
    <property type="term" value="F:DNA binding"/>
    <property type="evidence" value="ECO:0007669"/>
    <property type="project" value="UniProtKB-KW"/>
</dbReference>
<dbReference type="OrthoDB" id="2366010at2"/>
<feature type="domain" description="HTH marR-type" evidence="4">
    <location>
        <begin position="1"/>
        <end position="137"/>
    </location>
</feature>
<keyword evidence="6" id="KW-1185">Reference proteome</keyword>
<evidence type="ECO:0000313" key="6">
    <source>
        <dbReference type="Proteomes" id="UP000030437"/>
    </source>
</evidence>
<proteinExistence type="predicted"/>
<dbReference type="RefSeq" id="WP_036155265.1">
    <property type="nucleotide sequence ID" value="NZ_AVCX01000005.1"/>
</dbReference>
<keyword evidence="2" id="KW-0238">DNA-binding</keyword>
<dbReference type="CDD" id="cd00090">
    <property type="entry name" value="HTH_ARSR"/>
    <property type="match status" value="1"/>
</dbReference>
<dbReference type="GO" id="GO:0003700">
    <property type="term" value="F:DNA-binding transcription factor activity"/>
    <property type="evidence" value="ECO:0007669"/>
    <property type="project" value="InterPro"/>
</dbReference>
<dbReference type="SMART" id="SM00347">
    <property type="entry name" value="HTH_MARR"/>
    <property type="match status" value="1"/>
</dbReference>
<dbReference type="AlphaFoldDB" id="A0A0A3JBW2"/>
<dbReference type="InterPro" id="IPR000835">
    <property type="entry name" value="HTH_MarR-typ"/>
</dbReference>
<accession>A0A0A3JBW2</accession>
<dbReference type="PRINTS" id="PR00598">
    <property type="entry name" value="HTHMARR"/>
</dbReference>
<evidence type="ECO:0000256" key="1">
    <source>
        <dbReference type="ARBA" id="ARBA00023015"/>
    </source>
</evidence>
<comment type="caution">
    <text evidence="5">The sequence shown here is derived from an EMBL/GenBank/DDBJ whole genome shotgun (WGS) entry which is preliminary data.</text>
</comment>
<evidence type="ECO:0000256" key="2">
    <source>
        <dbReference type="ARBA" id="ARBA00023125"/>
    </source>
</evidence>
<protein>
    <submittedName>
        <fullName evidence="5">Transcriptional regulator</fullName>
    </submittedName>
</protein>
<dbReference type="SMART" id="SM00418">
    <property type="entry name" value="HTH_ARSR"/>
    <property type="match status" value="1"/>
</dbReference>
<dbReference type="InterPro" id="IPR036388">
    <property type="entry name" value="WH-like_DNA-bd_sf"/>
</dbReference>
<evidence type="ECO:0000256" key="3">
    <source>
        <dbReference type="ARBA" id="ARBA00023163"/>
    </source>
</evidence>
<keyword evidence="3" id="KW-0804">Transcription</keyword>
<gene>
    <name evidence="5" type="ORF">CD32_13140</name>
</gene>
<dbReference type="PROSITE" id="PS50995">
    <property type="entry name" value="HTH_MARR_2"/>
    <property type="match status" value="1"/>
</dbReference>
<organism evidence="5 6">
    <name type="scientific">Lysinibacillus odysseyi 34hs-1 = NBRC 100172</name>
    <dbReference type="NCBI Taxonomy" id="1220589"/>
    <lineage>
        <taxon>Bacteria</taxon>
        <taxon>Bacillati</taxon>
        <taxon>Bacillota</taxon>
        <taxon>Bacilli</taxon>
        <taxon>Bacillales</taxon>
        <taxon>Bacillaceae</taxon>
        <taxon>Lysinibacillus</taxon>
    </lineage>
</organism>
<evidence type="ECO:0000259" key="4">
    <source>
        <dbReference type="PROSITE" id="PS50995"/>
    </source>
</evidence>
<dbReference type="SUPFAM" id="SSF46785">
    <property type="entry name" value="Winged helix' DNA-binding domain"/>
    <property type="match status" value="1"/>
</dbReference>
<keyword evidence="1" id="KW-0805">Transcription regulation</keyword>
<dbReference type="Gene3D" id="1.10.10.10">
    <property type="entry name" value="Winged helix-like DNA-binding domain superfamily/Winged helix DNA-binding domain"/>
    <property type="match status" value="1"/>
</dbReference>
<name>A0A0A3JBW2_9BACI</name>
<dbReference type="Proteomes" id="UP000030437">
    <property type="component" value="Unassembled WGS sequence"/>
</dbReference>
<dbReference type="PANTHER" id="PTHR42756:SF1">
    <property type="entry name" value="TRANSCRIPTIONAL REPRESSOR OF EMRAB OPERON"/>
    <property type="match status" value="1"/>
</dbReference>
<dbReference type="eggNOG" id="COG1846">
    <property type="taxonomic scope" value="Bacteria"/>
</dbReference>
<dbReference type="InterPro" id="IPR036390">
    <property type="entry name" value="WH_DNA-bd_sf"/>
</dbReference>
<dbReference type="InterPro" id="IPR001845">
    <property type="entry name" value="HTH_ArsR_DNA-bd_dom"/>
</dbReference>
<dbReference type="Pfam" id="PF01047">
    <property type="entry name" value="MarR"/>
    <property type="match status" value="1"/>
</dbReference>
<evidence type="ECO:0000313" key="5">
    <source>
        <dbReference type="EMBL" id="KGR84517.1"/>
    </source>
</evidence>
<dbReference type="STRING" id="1220589.CD32_13140"/>
<dbReference type="EMBL" id="JPVP01000056">
    <property type="protein sequence ID" value="KGR84517.1"/>
    <property type="molecule type" value="Genomic_DNA"/>
</dbReference>
<sequence length="142" mass="16232">MSACQNDLRQVFLMLKNIDRRVTLSFEKRTGISLTRYEILYALEENDIMTQTALQQTLAIDQAAITRHLKILEEQQLVTRERNEKNNREILVAISPEGTKLLNGCNMGKEQCMGDLYKGFTADEIKQLGGLINRLNENAETL</sequence>
<dbReference type="InterPro" id="IPR011991">
    <property type="entry name" value="ArsR-like_HTH"/>
</dbReference>
<dbReference type="PANTHER" id="PTHR42756">
    <property type="entry name" value="TRANSCRIPTIONAL REGULATOR, MARR"/>
    <property type="match status" value="1"/>
</dbReference>
<reference evidence="5 6" key="1">
    <citation type="submission" date="2014-02" db="EMBL/GenBank/DDBJ databases">
        <title>Draft genome sequence of Lysinibacillus odysseyi NBRC 100172.</title>
        <authorList>
            <person name="Zhang F."/>
            <person name="Wang G."/>
            <person name="Zhang L."/>
        </authorList>
    </citation>
    <scope>NUCLEOTIDE SEQUENCE [LARGE SCALE GENOMIC DNA]</scope>
    <source>
        <strain evidence="5 6">NBRC 100172</strain>
    </source>
</reference>